<dbReference type="PANTHER" id="PTHR21237:SF23">
    <property type="entry name" value="GRPE PROTEIN HOMOLOG, MITOCHONDRIAL"/>
    <property type="match status" value="1"/>
</dbReference>
<proteinExistence type="inferred from homology"/>
<dbReference type="InterPro" id="IPR009012">
    <property type="entry name" value="GrpE_head"/>
</dbReference>
<keyword evidence="3" id="KW-0963">Cytoplasm</keyword>
<dbReference type="SUPFAM" id="SSF58014">
    <property type="entry name" value="Coiled-coil domain of nucleotide exchange factor GrpE"/>
    <property type="match status" value="1"/>
</dbReference>
<gene>
    <name evidence="3 7" type="primary">grpE</name>
    <name evidence="7" type="ORF">QQS35_13660</name>
</gene>
<dbReference type="PANTHER" id="PTHR21237">
    <property type="entry name" value="GRPE PROTEIN"/>
    <property type="match status" value="1"/>
</dbReference>
<dbReference type="Pfam" id="PF01025">
    <property type="entry name" value="GrpE"/>
    <property type="match status" value="1"/>
</dbReference>
<feature type="compositionally biased region" description="Basic and acidic residues" evidence="6">
    <location>
        <begin position="1"/>
        <end position="11"/>
    </location>
</feature>
<evidence type="ECO:0000256" key="1">
    <source>
        <dbReference type="ARBA" id="ARBA00009054"/>
    </source>
</evidence>
<dbReference type="RefSeq" id="WP_285932775.1">
    <property type="nucleotide sequence ID" value="NZ_JASTZU010000041.1"/>
</dbReference>
<keyword evidence="8" id="KW-1185">Reference proteome</keyword>
<feature type="region of interest" description="Disordered" evidence="6">
    <location>
        <begin position="1"/>
        <end position="43"/>
    </location>
</feature>
<dbReference type="InterPro" id="IPR013805">
    <property type="entry name" value="GrpE_CC"/>
</dbReference>
<evidence type="ECO:0000256" key="6">
    <source>
        <dbReference type="SAM" id="MobiDB-lite"/>
    </source>
</evidence>
<sequence>MEKKEEVHEQNNTEEVVEEVDQELVEEDTNEESSDTEDSEIEVLQREKDDIYQRLLRVQAEYDNFRKRTQKEKEADRKYRSQSLITELLPVVDSFERALQIEIKDESAGGVVEGLKMVYRQLADALQKEGVEEIKTTGESFDPHLHQAVMQVEDDQYESNVVVEELQKGYKLKDRVIRPAMVKVNQ</sequence>
<reference evidence="7 8" key="1">
    <citation type="submission" date="2023-06" db="EMBL/GenBank/DDBJ databases">
        <title>Aquibacillus rhizosphaerae LR5S19.</title>
        <authorList>
            <person name="Sun J.-Q."/>
        </authorList>
    </citation>
    <scope>NUCLEOTIDE SEQUENCE [LARGE SCALE GENOMIC DNA]</scope>
    <source>
        <strain evidence="7 8">LR5S19</strain>
    </source>
</reference>
<dbReference type="InterPro" id="IPR000740">
    <property type="entry name" value="GrpE"/>
</dbReference>
<evidence type="ECO:0000313" key="8">
    <source>
        <dbReference type="Proteomes" id="UP001235343"/>
    </source>
</evidence>
<organism evidence="7 8">
    <name type="scientific">Aquibacillus rhizosphaerae</name>
    <dbReference type="NCBI Taxonomy" id="3051431"/>
    <lineage>
        <taxon>Bacteria</taxon>
        <taxon>Bacillati</taxon>
        <taxon>Bacillota</taxon>
        <taxon>Bacilli</taxon>
        <taxon>Bacillales</taxon>
        <taxon>Bacillaceae</taxon>
        <taxon>Aquibacillus</taxon>
    </lineage>
</organism>
<dbReference type="EMBL" id="JASTZU010000041">
    <property type="protein sequence ID" value="MDL4841489.1"/>
    <property type="molecule type" value="Genomic_DNA"/>
</dbReference>
<keyword evidence="2 3" id="KW-0143">Chaperone</keyword>
<comment type="similarity">
    <text evidence="1 3 5">Belongs to the GrpE family.</text>
</comment>
<evidence type="ECO:0000313" key="7">
    <source>
        <dbReference type="EMBL" id="MDL4841489.1"/>
    </source>
</evidence>
<dbReference type="Gene3D" id="2.30.22.10">
    <property type="entry name" value="Head domain of nucleotide exchange factor GrpE"/>
    <property type="match status" value="1"/>
</dbReference>
<accession>A0ABT7L7Z6</accession>
<dbReference type="Proteomes" id="UP001235343">
    <property type="component" value="Unassembled WGS sequence"/>
</dbReference>
<dbReference type="PROSITE" id="PS01071">
    <property type="entry name" value="GRPE"/>
    <property type="match status" value="1"/>
</dbReference>
<dbReference type="CDD" id="cd00446">
    <property type="entry name" value="GrpE"/>
    <property type="match status" value="1"/>
</dbReference>
<evidence type="ECO:0000256" key="2">
    <source>
        <dbReference type="ARBA" id="ARBA00023186"/>
    </source>
</evidence>
<keyword evidence="3 4" id="KW-0346">Stress response</keyword>
<name>A0ABT7L7Z6_9BACI</name>
<comment type="subcellular location">
    <subcellularLocation>
        <location evidence="3">Cytoplasm</location>
    </subcellularLocation>
</comment>
<dbReference type="Gene3D" id="3.90.20.20">
    <property type="match status" value="1"/>
</dbReference>
<evidence type="ECO:0000256" key="4">
    <source>
        <dbReference type="RuleBase" id="RU000639"/>
    </source>
</evidence>
<evidence type="ECO:0000256" key="3">
    <source>
        <dbReference type="HAMAP-Rule" id="MF_01151"/>
    </source>
</evidence>
<dbReference type="HAMAP" id="MF_01151">
    <property type="entry name" value="GrpE"/>
    <property type="match status" value="1"/>
</dbReference>
<feature type="compositionally biased region" description="Acidic residues" evidence="6">
    <location>
        <begin position="15"/>
        <end position="41"/>
    </location>
</feature>
<protein>
    <recommendedName>
        <fullName evidence="3 4">Protein GrpE</fullName>
    </recommendedName>
    <alternativeName>
        <fullName evidence="3">HSP-70 cofactor</fullName>
    </alternativeName>
</protein>
<evidence type="ECO:0000256" key="5">
    <source>
        <dbReference type="RuleBase" id="RU004478"/>
    </source>
</evidence>
<dbReference type="NCBIfam" id="NF010738">
    <property type="entry name" value="PRK14140.1"/>
    <property type="match status" value="1"/>
</dbReference>
<dbReference type="SUPFAM" id="SSF51064">
    <property type="entry name" value="Head domain of nucleotide exchange factor GrpE"/>
    <property type="match status" value="1"/>
</dbReference>
<dbReference type="PRINTS" id="PR00773">
    <property type="entry name" value="GRPEPROTEIN"/>
</dbReference>
<comment type="function">
    <text evidence="3 4">Participates actively in the response to hyperosmotic and heat shock by preventing the aggregation of stress-denatured proteins, in association with DnaK and GrpE. It is the nucleotide exchange factor for DnaK and may function as a thermosensor. Unfolded proteins bind initially to DnaJ; upon interaction with the DnaJ-bound protein, DnaK hydrolyzes its bound ATP, resulting in the formation of a stable complex. GrpE releases ADP from DnaK; ATP binding to DnaK triggers the release of the substrate protein, thus completing the reaction cycle. Several rounds of ATP-dependent interactions between DnaJ, DnaK and GrpE are required for fully efficient folding.</text>
</comment>
<comment type="subunit">
    <text evidence="3">Homodimer.</text>
</comment>
<comment type="caution">
    <text evidence="7">The sequence shown here is derived from an EMBL/GenBank/DDBJ whole genome shotgun (WGS) entry which is preliminary data.</text>
</comment>